<evidence type="ECO:0000313" key="9">
    <source>
        <dbReference type="Proteomes" id="UP000242180"/>
    </source>
</evidence>
<proteinExistence type="inferred from homology"/>
<evidence type="ECO:0000256" key="3">
    <source>
        <dbReference type="ARBA" id="ARBA00012706"/>
    </source>
</evidence>
<dbReference type="SUPFAM" id="SSF51445">
    <property type="entry name" value="(Trans)glycosidases"/>
    <property type="match status" value="1"/>
</dbReference>
<evidence type="ECO:0000313" key="8">
    <source>
        <dbReference type="EMBL" id="ORY98823.1"/>
    </source>
</evidence>
<evidence type="ECO:0000256" key="4">
    <source>
        <dbReference type="ARBA" id="ARBA00022801"/>
    </source>
</evidence>
<comment type="catalytic activity">
    <reaction evidence="1">
        <text>Random hydrolysis of (1-&gt;4)-beta-D-mannosidic linkages in mannans, galactomannans and glucomannans.</text>
        <dbReference type="EC" id="3.2.1.78"/>
    </reaction>
</comment>
<accession>A0A1X2HIA3</accession>
<dbReference type="Gene3D" id="3.20.20.80">
    <property type="entry name" value="Glycosidases"/>
    <property type="match status" value="1"/>
</dbReference>
<comment type="similarity">
    <text evidence="2">Belongs to the glycosyl hydrolase 5 (cellulase A) family.</text>
</comment>
<feature type="chain" id="PRO_5013344253" description="mannan endo-1,4-beta-mannosidase" evidence="6">
    <location>
        <begin position="24"/>
        <end position="439"/>
    </location>
</feature>
<dbReference type="PANTHER" id="PTHR31451">
    <property type="match status" value="1"/>
</dbReference>
<dbReference type="PANTHER" id="PTHR31451:SF40">
    <property type="entry name" value="GLYCOSIDE HYDROLASE FAMILY 5 DOMAIN-CONTAINING PROTEIN"/>
    <property type="match status" value="1"/>
</dbReference>
<keyword evidence="9" id="KW-1185">Reference proteome</keyword>
<dbReference type="Proteomes" id="UP000242180">
    <property type="component" value="Unassembled WGS sequence"/>
</dbReference>
<dbReference type="InterPro" id="IPR017853">
    <property type="entry name" value="GH"/>
</dbReference>
<dbReference type="InterPro" id="IPR045053">
    <property type="entry name" value="MAN-like"/>
</dbReference>
<dbReference type="AlphaFoldDB" id="A0A1X2HIA3"/>
<dbReference type="InterPro" id="IPR001547">
    <property type="entry name" value="Glyco_hydro_5"/>
</dbReference>
<evidence type="ECO:0000256" key="6">
    <source>
        <dbReference type="SAM" id="SignalP"/>
    </source>
</evidence>
<evidence type="ECO:0000256" key="1">
    <source>
        <dbReference type="ARBA" id="ARBA00001678"/>
    </source>
</evidence>
<gene>
    <name evidence="8" type="ORF">BCR43DRAFT_488234</name>
</gene>
<dbReference type="EC" id="3.2.1.78" evidence="3"/>
<keyword evidence="4 8" id="KW-0378">Hydrolase</keyword>
<dbReference type="PROSITE" id="PS51257">
    <property type="entry name" value="PROKAR_LIPOPROTEIN"/>
    <property type="match status" value="1"/>
</dbReference>
<protein>
    <recommendedName>
        <fullName evidence="3">mannan endo-1,4-beta-mannosidase</fullName>
        <ecNumber evidence="3">3.2.1.78</ecNumber>
    </recommendedName>
</protein>
<dbReference type="GO" id="GO:0016985">
    <property type="term" value="F:mannan endo-1,4-beta-mannosidase activity"/>
    <property type="evidence" value="ECO:0007669"/>
    <property type="project" value="UniProtKB-EC"/>
</dbReference>
<dbReference type="OrthoDB" id="406631at2759"/>
<sequence>MRPIFLISAVAALVSCAVPSAMAAPAKKSSFVQVNADGNGFIKDGKPYLIRGANYWQGMMLGADDCNGGDRKRMETEIKQMADMGISNLRVMASAEGPDDQPYRMRPSLMPQPGVYNEGIFVGLDHLLDTMGRHDMTAVMTLSNFWQWSGGFGQFVAWVTGNQTIPYPVGDVTYDEFTSYSARFYNDTDVKDEAQKMFKDHIKTVLNRKNTVNGKIYKEDPVIMSWQLANEPQEAPAWWFEETSDFIKKLAPHQLVSAGLESKLDNYDFKRAHDHKNIDYTTCHLWVENWGIYNADEKDSVNDAIKYAQDYIPTRAQWAKELKKPIIMEEFGMARDAWRHPGDLPYKLNPGTPTTNKDTYYKTLFDMITGLVEKKEFTGSNFWAYAGLGRSTDAPNKYGMVWLGDPPHENRGWYSVYDNDTTVDIIKKYNAALAKLEKS</sequence>
<comment type="caution">
    <text evidence="8">The sequence shown here is derived from an EMBL/GenBank/DDBJ whole genome shotgun (WGS) entry which is preliminary data.</text>
</comment>
<dbReference type="EMBL" id="MCGN01000003">
    <property type="protein sequence ID" value="ORY98823.1"/>
    <property type="molecule type" value="Genomic_DNA"/>
</dbReference>
<keyword evidence="6" id="KW-0732">Signal</keyword>
<name>A0A1X2HIA3_SYNRA</name>
<dbReference type="InParanoid" id="A0A1X2HIA3"/>
<feature type="signal peptide" evidence="6">
    <location>
        <begin position="1"/>
        <end position="23"/>
    </location>
</feature>
<keyword evidence="5" id="KW-0326">Glycosidase</keyword>
<organism evidence="8 9">
    <name type="scientific">Syncephalastrum racemosum</name>
    <name type="common">Filamentous fungus</name>
    <dbReference type="NCBI Taxonomy" id="13706"/>
    <lineage>
        <taxon>Eukaryota</taxon>
        <taxon>Fungi</taxon>
        <taxon>Fungi incertae sedis</taxon>
        <taxon>Mucoromycota</taxon>
        <taxon>Mucoromycotina</taxon>
        <taxon>Mucoromycetes</taxon>
        <taxon>Mucorales</taxon>
        <taxon>Syncephalastraceae</taxon>
        <taxon>Syncephalastrum</taxon>
    </lineage>
</organism>
<evidence type="ECO:0000256" key="2">
    <source>
        <dbReference type="ARBA" id="ARBA00005641"/>
    </source>
</evidence>
<dbReference type="OMA" id="TPQPFRM"/>
<reference evidence="8 9" key="1">
    <citation type="submission" date="2016-07" db="EMBL/GenBank/DDBJ databases">
        <title>Pervasive Adenine N6-methylation of Active Genes in Fungi.</title>
        <authorList>
            <consortium name="DOE Joint Genome Institute"/>
            <person name="Mondo S.J."/>
            <person name="Dannebaum R.O."/>
            <person name="Kuo R.C."/>
            <person name="Labutti K."/>
            <person name="Haridas S."/>
            <person name="Kuo A."/>
            <person name="Salamov A."/>
            <person name="Ahrendt S.R."/>
            <person name="Lipzen A."/>
            <person name="Sullivan W."/>
            <person name="Andreopoulos W.B."/>
            <person name="Clum A."/>
            <person name="Lindquist E."/>
            <person name="Daum C."/>
            <person name="Ramamoorthy G.K."/>
            <person name="Gryganskyi A."/>
            <person name="Culley D."/>
            <person name="Magnuson J.K."/>
            <person name="James T.Y."/>
            <person name="O'Malley M.A."/>
            <person name="Stajich J.E."/>
            <person name="Spatafora J.W."/>
            <person name="Visel A."/>
            <person name="Grigoriev I.V."/>
        </authorList>
    </citation>
    <scope>NUCLEOTIDE SEQUENCE [LARGE SCALE GENOMIC DNA]</scope>
    <source>
        <strain evidence="8 9">NRRL 2496</strain>
    </source>
</reference>
<evidence type="ECO:0000259" key="7">
    <source>
        <dbReference type="Pfam" id="PF26410"/>
    </source>
</evidence>
<dbReference type="Pfam" id="PF26410">
    <property type="entry name" value="GH5_mannosidase"/>
    <property type="match status" value="1"/>
</dbReference>
<evidence type="ECO:0000256" key="5">
    <source>
        <dbReference type="ARBA" id="ARBA00023295"/>
    </source>
</evidence>
<feature type="domain" description="Glycoside hydrolase family 5" evidence="7">
    <location>
        <begin position="30"/>
        <end position="438"/>
    </location>
</feature>
<dbReference type="STRING" id="13706.A0A1X2HIA3"/>